<dbReference type="Proteomes" id="UP000735302">
    <property type="component" value="Unassembled WGS sequence"/>
</dbReference>
<feature type="transmembrane region" description="Helical" evidence="9">
    <location>
        <begin position="101"/>
        <end position="126"/>
    </location>
</feature>
<feature type="transmembrane region" description="Helical" evidence="9">
    <location>
        <begin position="147"/>
        <end position="167"/>
    </location>
</feature>
<evidence type="ECO:0000256" key="9">
    <source>
        <dbReference type="SAM" id="Phobius"/>
    </source>
</evidence>
<dbReference type="EMBL" id="BLXT01006238">
    <property type="protein sequence ID" value="GFO30498.1"/>
    <property type="molecule type" value="Genomic_DNA"/>
</dbReference>
<evidence type="ECO:0000256" key="6">
    <source>
        <dbReference type="ARBA" id="ARBA00023170"/>
    </source>
</evidence>
<dbReference type="PRINTS" id="PR00237">
    <property type="entry name" value="GPCRRHODOPSN"/>
</dbReference>
<evidence type="ECO:0000256" key="8">
    <source>
        <dbReference type="SAM" id="MobiDB-lite"/>
    </source>
</evidence>
<proteinExistence type="predicted"/>
<keyword evidence="3 9" id="KW-1133">Transmembrane helix</keyword>
<evidence type="ECO:0000259" key="10">
    <source>
        <dbReference type="PROSITE" id="PS50262"/>
    </source>
</evidence>
<feature type="transmembrane region" description="Helical" evidence="9">
    <location>
        <begin position="22"/>
        <end position="51"/>
    </location>
</feature>
<protein>
    <submittedName>
        <fullName evidence="11">Chemosensory receptor c</fullName>
    </submittedName>
</protein>
<reference evidence="11 12" key="1">
    <citation type="journal article" date="2021" name="Elife">
        <title>Chloroplast acquisition without the gene transfer in kleptoplastic sea slugs, Plakobranchus ocellatus.</title>
        <authorList>
            <person name="Maeda T."/>
            <person name="Takahashi S."/>
            <person name="Yoshida T."/>
            <person name="Shimamura S."/>
            <person name="Takaki Y."/>
            <person name="Nagai Y."/>
            <person name="Toyoda A."/>
            <person name="Suzuki Y."/>
            <person name="Arimoto A."/>
            <person name="Ishii H."/>
            <person name="Satoh N."/>
            <person name="Nishiyama T."/>
            <person name="Hasebe M."/>
            <person name="Maruyama T."/>
            <person name="Minagawa J."/>
            <person name="Obokata J."/>
            <person name="Shigenobu S."/>
        </authorList>
    </citation>
    <scope>NUCLEOTIDE SEQUENCE [LARGE SCALE GENOMIC DNA]</scope>
</reference>
<keyword evidence="7" id="KW-0807">Transducer</keyword>
<evidence type="ECO:0000313" key="12">
    <source>
        <dbReference type="Proteomes" id="UP000735302"/>
    </source>
</evidence>
<evidence type="ECO:0000256" key="3">
    <source>
        <dbReference type="ARBA" id="ARBA00022989"/>
    </source>
</evidence>
<dbReference type="Gene3D" id="1.20.1070.10">
    <property type="entry name" value="Rhodopsin 7-helix transmembrane proteins"/>
    <property type="match status" value="1"/>
</dbReference>
<keyword evidence="5 9" id="KW-0472">Membrane</keyword>
<keyword evidence="12" id="KW-1185">Reference proteome</keyword>
<feature type="region of interest" description="Disordered" evidence="8">
    <location>
        <begin position="238"/>
        <end position="282"/>
    </location>
</feature>
<keyword evidence="6 11" id="KW-0675">Receptor</keyword>
<feature type="domain" description="G-protein coupled receptors family 1 profile" evidence="10">
    <location>
        <begin position="44"/>
        <end position="353"/>
    </location>
</feature>
<organism evidence="11 12">
    <name type="scientific">Plakobranchus ocellatus</name>
    <dbReference type="NCBI Taxonomy" id="259542"/>
    <lineage>
        <taxon>Eukaryota</taxon>
        <taxon>Metazoa</taxon>
        <taxon>Spiralia</taxon>
        <taxon>Lophotrochozoa</taxon>
        <taxon>Mollusca</taxon>
        <taxon>Gastropoda</taxon>
        <taxon>Heterobranchia</taxon>
        <taxon>Euthyneura</taxon>
        <taxon>Panpulmonata</taxon>
        <taxon>Sacoglossa</taxon>
        <taxon>Placobranchoidea</taxon>
        <taxon>Plakobranchidae</taxon>
        <taxon>Plakobranchus</taxon>
    </lineage>
</organism>
<dbReference type="PROSITE" id="PS50262">
    <property type="entry name" value="G_PROTEIN_RECEP_F1_2"/>
    <property type="match status" value="1"/>
</dbReference>
<keyword evidence="2 9" id="KW-0812">Transmembrane</keyword>
<evidence type="ECO:0000313" key="11">
    <source>
        <dbReference type="EMBL" id="GFO30498.1"/>
    </source>
</evidence>
<evidence type="ECO:0000256" key="7">
    <source>
        <dbReference type="ARBA" id="ARBA00023224"/>
    </source>
</evidence>
<name>A0AAV4CG75_9GAST</name>
<dbReference type="InterPro" id="IPR000276">
    <property type="entry name" value="GPCR_Rhodpsn"/>
</dbReference>
<feature type="transmembrane region" description="Helical" evidence="9">
    <location>
        <begin position="295"/>
        <end position="317"/>
    </location>
</feature>
<gene>
    <name evidence="11" type="ORF">PoB_005700300</name>
</gene>
<evidence type="ECO:0000256" key="4">
    <source>
        <dbReference type="ARBA" id="ARBA00023040"/>
    </source>
</evidence>
<comment type="caution">
    <text evidence="11">The sequence shown here is derived from an EMBL/GenBank/DDBJ whole genome shotgun (WGS) entry which is preliminary data.</text>
</comment>
<feature type="transmembrane region" description="Helical" evidence="9">
    <location>
        <begin position="332"/>
        <end position="356"/>
    </location>
</feature>
<dbReference type="GO" id="GO:0016020">
    <property type="term" value="C:membrane"/>
    <property type="evidence" value="ECO:0007669"/>
    <property type="project" value="UniProtKB-SubCell"/>
</dbReference>
<dbReference type="GO" id="GO:0004930">
    <property type="term" value="F:G protein-coupled receptor activity"/>
    <property type="evidence" value="ECO:0007669"/>
    <property type="project" value="UniProtKB-KW"/>
</dbReference>
<evidence type="ECO:0000256" key="2">
    <source>
        <dbReference type="ARBA" id="ARBA00022692"/>
    </source>
</evidence>
<sequence length="372" mass="41587">MNYSLMLDNGAVRDGRIISNDIALYLTVILTLLMGVFSVPSIVINIINIFIFTSTGVKDSITVCFLALAVADLSAMVLATAAALCAFFDAIRVTWSSSLKVYGFSIGAVYSLLSDISAAITTYIALQRGICVALPFAARRVFTRISSLRIITTTVIFLLVCSLPRLLSFRLVTLNHPAMNVSKVLVIKFLNTWTFTDTFYLLFVKTGLACLEHIVMVVCVVAIFVGMRSSRRLKHSASAWSKPEEHRNATGQPGFPSDAGRRREGNGNQSKPRRKEEGKGKQLDTKEDVVIKQSLLIVLIHIVCTTPRVLVCLYRFFEPRFQIGELYEDMFYVVYMAINVLDSINAFLNFFVYIRLNSRFKVLFMSAFSKKA</sequence>
<dbReference type="SUPFAM" id="SSF81321">
    <property type="entry name" value="Family A G protein-coupled receptor-like"/>
    <property type="match status" value="1"/>
</dbReference>
<dbReference type="InterPro" id="IPR017452">
    <property type="entry name" value="GPCR_Rhodpsn_7TM"/>
</dbReference>
<keyword evidence="4" id="KW-0297">G-protein coupled receptor</keyword>
<accession>A0AAV4CG75</accession>
<dbReference type="PANTHER" id="PTHR24238">
    <property type="entry name" value="G-PROTEIN COUPLED RECEPTOR"/>
    <property type="match status" value="1"/>
</dbReference>
<feature type="transmembrane region" description="Helical" evidence="9">
    <location>
        <begin position="63"/>
        <end position="89"/>
    </location>
</feature>
<feature type="transmembrane region" description="Helical" evidence="9">
    <location>
        <begin position="199"/>
        <end position="225"/>
    </location>
</feature>
<evidence type="ECO:0000256" key="1">
    <source>
        <dbReference type="ARBA" id="ARBA00004141"/>
    </source>
</evidence>
<evidence type="ECO:0000256" key="5">
    <source>
        <dbReference type="ARBA" id="ARBA00023136"/>
    </source>
</evidence>
<comment type="subcellular location">
    <subcellularLocation>
        <location evidence="1">Membrane</location>
        <topology evidence="1">Multi-pass membrane protein</topology>
    </subcellularLocation>
</comment>
<dbReference type="AlphaFoldDB" id="A0AAV4CG75"/>
<dbReference type="Pfam" id="PF00001">
    <property type="entry name" value="7tm_1"/>
    <property type="match status" value="1"/>
</dbReference>